<dbReference type="EMBL" id="JAGYPE020000038">
    <property type="protein sequence ID" value="MCH6267524.1"/>
    <property type="molecule type" value="Genomic_DNA"/>
</dbReference>
<dbReference type="EMBL" id="JAGYPE010000006">
    <property type="protein sequence ID" value="MBS4186062.1"/>
    <property type="molecule type" value="Genomic_DNA"/>
</dbReference>
<comment type="caution">
    <text evidence="2">The sequence shown here is derived from an EMBL/GenBank/DDBJ whole genome shotgun (WGS) entry which is preliminary data.</text>
</comment>
<dbReference type="RefSeq" id="WP_213145861.1">
    <property type="nucleotide sequence ID" value="NZ_JAGYPE020000038.1"/>
</dbReference>
<accession>A0A942T6B0</accession>
<name>A0A942T6B0_9BACI</name>
<gene>
    <name evidence="3" type="ORF">KHB02_018560</name>
    <name evidence="2" type="ORF">KHB02_32225</name>
</gene>
<dbReference type="AlphaFoldDB" id="A0A942T6B0"/>
<evidence type="ECO:0000256" key="1">
    <source>
        <dbReference type="SAM" id="Phobius"/>
    </source>
</evidence>
<evidence type="ECO:0000313" key="4">
    <source>
        <dbReference type="Proteomes" id="UP000677265"/>
    </source>
</evidence>
<organism evidence="2">
    <name type="scientific">Neobacillus citreus</name>
    <dbReference type="NCBI Taxonomy" id="2833578"/>
    <lineage>
        <taxon>Bacteria</taxon>
        <taxon>Bacillati</taxon>
        <taxon>Bacillota</taxon>
        <taxon>Bacilli</taxon>
        <taxon>Bacillales</taxon>
        <taxon>Bacillaceae</taxon>
        <taxon>Neobacillus</taxon>
    </lineage>
</organism>
<evidence type="ECO:0000313" key="3">
    <source>
        <dbReference type="EMBL" id="MCH6267524.1"/>
    </source>
</evidence>
<keyword evidence="1" id="KW-0472">Membrane</keyword>
<dbReference type="Proteomes" id="UP000677265">
    <property type="component" value="Unassembled WGS sequence"/>
</dbReference>
<evidence type="ECO:0000313" key="2">
    <source>
        <dbReference type="EMBL" id="MBS4186062.1"/>
    </source>
</evidence>
<sequence length="95" mass="11295">MRRIADLMWEGFTLKQIFHKKIVIPYLLFLCFIILFEVYLIIFLFTSLQLVAPIGYKATFYFYGIVLFLIFLFGYSIMVLIETVKGIRRKKGLLI</sequence>
<keyword evidence="1" id="KW-0812">Transmembrane</keyword>
<keyword evidence="4" id="KW-1185">Reference proteome</keyword>
<feature type="transmembrane region" description="Helical" evidence="1">
    <location>
        <begin position="60"/>
        <end position="81"/>
    </location>
</feature>
<reference evidence="2" key="1">
    <citation type="submission" date="2021-05" db="EMBL/GenBank/DDBJ databases">
        <title>Novel Bacillus species.</title>
        <authorList>
            <person name="Liu G."/>
        </authorList>
    </citation>
    <scope>NUCLEOTIDE SEQUENCE</scope>
    <source>
        <strain evidence="2 4">FJAT-50051</strain>
    </source>
</reference>
<feature type="transmembrane region" description="Helical" evidence="1">
    <location>
        <begin position="23"/>
        <end position="48"/>
    </location>
</feature>
<protein>
    <submittedName>
        <fullName evidence="2">Uncharacterized protein</fullName>
    </submittedName>
</protein>
<proteinExistence type="predicted"/>
<keyword evidence="1" id="KW-1133">Transmembrane helix</keyword>